<dbReference type="InterPro" id="IPR029044">
    <property type="entry name" value="Nucleotide-diphossugar_trans"/>
</dbReference>
<comment type="caution">
    <text evidence="1">The sequence shown here is derived from an EMBL/GenBank/DDBJ whole genome shotgun (WGS) entry which is preliminary data.</text>
</comment>
<evidence type="ECO:0000313" key="2">
    <source>
        <dbReference type="Proteomes" id="UP001153069"/>
    </source>
</evidence>
<name>A0A9N8ET19_9STRA</name>
<dbReference type="Proteomes" id="UP001153069">
    <property type="component" value="Unassembled WGS sequence"/>
</dbReference>
<proteinExistence type="predicted"/>
<evidence type="ECO:0000313" key="1">
    <source>
        <dbReference type="EMBL" id="CAB9525001.1"/>
    </source>
</evidence>
<dbReference type="EMBL" id="CAICTM010001614">
    <property type="protein sequence ID" value="CAB9525001.1"/>
    <property type="molecule type" value="Genomic_DNA"/>
</dbReference>
<organism evidence="1 2">
    <name type="scientific">Seminavis robusta</name>
    <dbReference type="NCBI Taxonomy" id="568900"/>
    <lineage>
        <taxon>Eukaryota</taxon>
        <taxon>Sar</taxon>
        <taxon>Stramenopiles</taxon>
        <taxon>Ochrophyta</taxon>
        <taxon>Bacillariophyta</taxon>
        <taxon>Bacillariophyceae</taxon>
        <taxon>Bacillariophycidae</taxon>
        <taxon>Naviculales</taxon>
        <taxon>Naviculaceae</taxon>
        <taxon>Seminavis</taxon>
    </lineage>
</organism>
<protein>
    <submittedName>
        <fullName evidence="1">Uncharacterized protein</fullName>
    </submittedName>
</protein>
<dbReference type="AlphaFoldDB" id="A0A9N8ET19"/>
<dbReference type="Gene3D" id="3.90.550.10">
    <property type="entry name" value="Spore Coat Polysaccharide Biosynthesis Protein SpsA, Chain A"/>
    <property type="match status" value="1"/>
</dbReference>
<reference evidence="1" key="1">
    <citation type="submission" date="2020-06" db="EMBL/GenBank/DDBJ databases">
        <authorList>
            <consortium name="Plant Systems Biology data submission"/>
        </authorList>
    </citation>
    <scope>NUCLEOTIDE SEQUENCE</scope>
    <source>
        <strain evidence="1">D6</strain>
    </source>
</reference>
<gene>
    <name evidence="1" type="ORF">SEMRO_1616_G286200.1</name>
</gene>
<accession>A0A9N8ET19</accession>
<sequence length="419" mass="47510">MARTRSKKKQKKKDRSSSCPVAHKLLPFLVLAALLFGSIGGNSHAVQQFLDVASYYYRNVTIAVSDGDPIAVHDENASLKGTGTMKDTTKKYLEVEPEAGLISATLKPNVQEATQQQDIHRPGTPLETDLSSSSFNTTIAFAVTITSCPNMETDNDPIPLWDAAAVLQQSIRQTQGRPFDLHAFVHSTARKYKKQDNPCRSPIQAFFTRDYNLARSSKTNLPDIKRVGVQGGFWMVKPNQTVYHQLVEMIRHGANFTKGYGWGGPTLGDPSWYYGIAQMQGLLSYYYGYVAPGTAVELDRCVVNAMADAPNPRFCSSNNEAHYCHDCRRTLLEHIYSVHFTICQKPWWCYTNEDDNPLCLQLHHEWHRLRHDWEHNITAARAGFITNNVQTYRQLILKFPTHCHGRESYIPMKQEQQQI</sequence>
<keyword evidence="2" id="KW-1185">Reference proteome</keyword>